<proteinExistence type="predicted"/>
<dbReference type="Pfam" id="PF01041">
    <property type="entry name" value="DegT_DnrJ_EryC1"/>
    <property type="match status" value="1"/>
</dbReference>
<sequence length="113" mass="12204">MNIPLVDLYQQIQTIKASILNSVEQLLDSGAFIMGQDVLKLEENFCRLVSVEYAISCNSGTDALVLILEALGIGVGDEVITTPFTFFATAESISKVGAIPGKEKGSGLRYLKY</sequence>
<dbReference type="PANTHER" id="PTHR30244:SF36">
    <property type="entry name" value="3-OXO-GLUCOSE-6-PHOSPHATE:GLUTAMATE AMINOTRANSFERASE"/>
    <property type="match status" value="1"/>
</dbReference>
<dbReference type="PANTHER" id="PTHR30244">
    <property type="entry name" value="TRANSAMINASE"/>
    <property type="match status" value="1"/>
</dbReference>
<evidence type="ECO:0000256" key="1">
    <source>
        <dbReference type="ARBA" id="ARBA00022898"/>
    </source>
</evidence>
<dbReference type="Gene3D" id="3.40.640.10">
    <property type="entry name" value="Type I PLP-dependent aspartate aminotransferase-like (Major domain)"/>
    <property type="match status" value="1"/>
</dbReference>
<dbReference type="InterPro" id="IPR015421">
    <property type="entry name" value="PyrdxlP-dep_Trfase_major"/>
</dbReference>
<dbReference type="EC" id="2.6.1.98" evidence="2"/>
<keyword evidence="2" id="KW-0032">Aminotransferase</keyword>
<dbReference type="Proteomes" id="UP000216752">
    <property type="component" value="Chromosome"/>
</dbReference>
<dbReference type="RefSeq" id="WP_094603812.1">
    <property type="nucleotide sequence ID" value="NZ_CP155573.1"/>
</dbReference>
<dbReference type="InterPro" id="IPR015424">
    <property type="entry name" value="PyrdxlP-dep_Trfase"/>
</dbReference>
<name>A0ABZ3IQP1_9FIRM</name>
<gene>
    <name evidence="2" type="primary">wbpE</name>
    <name evidence="2" type="ORF">SPSIL_042220</name>
</gene>
<keyword evidence="1" id="KW-0663">Pyridoxal phosphate</keyword>
<protein>
    <submittedName>
        <fullName evidence="2">UDP-2-acetamido-2-deoxy-3-oxo-D-glucuronate aminotransferase</fullName>
        <ecNumber evidence="2">2.6.1.98</ecNumber>
    </submittedName>
</protein>
<evidence type="ECO:0000313" key="3">
    <source>
        <dbReference type="Proteomes" id="UP000216752"/>
    </source>
</evidence>
<dbReference type="GO" id="GO:0008483">
    <property type="term" value="F:transaminase activity"/>
    <property type="evidence" value="ECO:0007669"/>
    <property type="project" value="UniProtKB-KW"/>
</dbReference>
<dbReference type="EMBL" id="CP155573">
    <property type="protein sequence ID" value="XFO68002.1"/>
    <property type="molecule type" value="Genomic_DNA"/>
</dbReference>
<accession>A0ABZ3IQP1</accession>
<keyword evidence="3" id="KW-1185">Reference proteome</keyword>
<dbReference type="SUPFAM" id="SSF53383">
    <property type="entry name" value="PLP-dependent transferases"/>
    <property type="match status" value="1"/>
</dbReference>
<evidence type="ECO:0000313" key="2">
    <source>
        <dbReference type="EMBL" id="XFO68002.1"/>
    </source>
</evidence>
<reference evidence="2" key="1">
    <citation type="submission" date="2024-05" db="EMBL/GenBank/DDBJ databases">
        <title>Isolation and characterization of Sporomusa carbonis sp. nov., a carboxydotrophic hydrogenogen in the genus of Sporomusa isolated from a charcoal burning pile.</title>
        <authorList>
            <person name="Boeer T."/>
            <person name="Rosenbaum F."/>
            <person name="Eysell L."/>
            <person name="Mueller V."/>
            <person name="Daniel R."/>
            <person name="Poehlein A."/>
        </authorList>
    </citation>
    <scope>NUCLEOTIDE SEQUENCE [LARGE SCALE GENOMIC DNA]</scope>
    <source>
        <strain evidence="2">DSM 10669</strain>
    </source>
</reference>
<keyword evidence="2" id="KW-0808">Transferase</keyword>
<dbReference type="InterPro" id="IPR000653">
    <property type="entry name" value="DegT/StrS_aminotransferase"/>
</dbReference>
<organism evidence="2 3">
    <name type="scientific">Sporomusa silvacetica DSM 10669</name>
    <dbReference type="NCBI Taxonomy" id="1123289"/>
    <lineage>
        <taxon>Bacteria</taxon>
        <taxon>Bacillati</taxon>
        <taxon>Bacillota</taxon>
        <taxon>Negativicutes</taxon>
        <taxon>Selenomonadales</taxon>
        <taxon>Sporomusaceae</taxon>
        <taxon>Sporomusa</taxon>
    </lineage>
</organism>